<dbReference type="HOGENOM" id="CLU_001570_5_11_1"/>
<accession>A0A067NPZ9</accession>
<evidence type="ECO:0000313" key="16">
    <source>
        <dbReference type="Proteomes" id="UP000027073"/>
    </source>
</evidence>
<dbReference type="EMBL" id="KL198010">
    <property type="protein sequence ID" value="KDQ25696.1"/>
    <property type="molecule type" value="Genomic_DNA"/>
</dbReference>
<dbReference type="InterPro" id="IPR017972">
    <property type="entry name" value="Cyt_P450_CS"/>
</dbReference>
<evidence type="ECO:0000256" key="1">
    <source>
        <dbReference type="ARBA" id="ARBA00001971"/>
    </source>
</evidence>
<dbReference type="GO" id="GO:0004497">
    <property type="term" value="F:monooxygenase activity"/>
    <property type="evidence" value="ECO:0007669"/>
    <property type="project" value="UniProtKB-KW"/>
</dbReference>
<evidence type="ECO:0000256" key="12">
    <source>
        <dbReference type="ARBA" id="ARBA00023136"/>
    </source>
</evidence>
<evidence type="ECO:0000256" key="5">
    <source>
        <dbReference type="ARBA" id="ARBA00022617"/>
    </source>
</evidence>
<evidence type="ECO:0000256" key="8">
    <source>
        <dbReference type="ARBA" id="ARBA00022989"/>
    </source>
</evidence>
<dbReference type="OrthoDB" id="1470350at2759"/>
<keyword evidence="10 13" id="KW-0408">Iron</keyword>
<feature type="non-terminal residue" evidence="15">
    <location>
        <position position="1"/>
    </location>
</feature>
<dbReference type="PROSITE" id="PS00086">
    <property type="entry name" value="CYTOCHROME_P450"/>
    <property type="match status" value="1"/>
</dbReference>
<evidence type="ECO:0000256" key="4">
    <source>
        <dbReference type="ARBA" id="ARBA00010617"/>
    </source>
</evidence>
<sequence>RSNVSEDPKCRLDEDEILSQMATIMFAGHDSSAATLSWLFYELGRHPEDQTRMREEIQHLRGRLPSGTDFTMAHLDSLVFTNAWIKEVLRLHPIVPTLFRTADRDDILPLALPVITEDGQTMTELHIRKGQDFRLSVCAYNRLPSVWGEYADEWNPRRFLDVPKEKQINIGVYANLMTFSAGVRGCIGWRFTLIELQAFTVEVVENFKIVFPKDIEIMRMALGLMVPMVKGKIHEGTQMPLHLSLAED</sequence>
<evidence type="ECO:0000256" key="7">
    <source>
        <dbReference type="ARBA" id="ARBA00022723"/>
    </source>
</evidence>
<evidence type="ECO:0000256" key="11">
    <source>
        <dbReference type="ARBA" id="ARBA00023033"/>
    </source>
</evidence>
<dbReference type="GO" id="GO:0016705">
    <property type="term" value="F:oxidoreductase activity, acting on paired donors, with incorporation or reduction of molecular oxygen"/>
    <property type="evidence" value="ECO:0007669"/>
    <property type="project" value="InterPro"/>
</dbReference>
<dbReference type="PANTHER" id="PTHR24305">
    <property type="entry name" value="CYTOCHROME P450"/>
    <property type="match status" value="1"/>
</dbReference>
<dbReference type="InParanoid" id="A0A067NPZ9"/>
<comment type="subcellular location">
    <subcellularLocation>
        <location evidence="2">Membrane</location>
    </subcellularLocation>
</comment>
<dbReference type="InterPro" id="IPR050121">
    <property type="entry name" value="Cytochrome_P450_monoxygenase"/>
</dbReference>
<evidence type="ECO:0000256" key="6">
    <source>
        <dbReference type="ARBA" id="ARBA00022692"/>
    </source>
</evidence>
<evidence type="ECO:0000256" key="14">
    <source>
        <dbReference type="RuleBase" id="RU000461"/>
    </source>
</evidence>
<keyword evidence="6" id="KW-0812">Transmembrane</keyword>
<feature type="binding site" description="axial binding residue" evidence="13">
    <location>
        <position position="186"/>
    </location>
    <ligand>
        <name>heme</name>
        <dbReference type="ChEBI" id="CHEBI:30413"/>
    </ligand>
    <ligandPart>
        <name>Fe</name>
        <dbReference type="ChEBI" id="CHEBI:18248"/>
    </ligandPart>
</feature>
<evidence type="ECO:0000256" key="2">
    <source>
        <dbReference type="ARBA" id="ARBA00004370"/>
    </source>
</evidence>
<keyword evidence="8" id="KW-1133">Transmembrane helix</keyword>
<evidence type="ECO:0000256" key="9">
    <source>
        <dbReference type="ARBA" id="ARBA00023002"/>
    </source>
</evidence>
<evidence type="ECO:0000256" key="10">
    <source>
        <dbReference type="ARBA" id="ARBA00023004"/>
    </source>
</evidence>
<dbReference type="STRING" id="1137138.A0A067NPZ9"/>
<dbReference type="Gene3D" id="1.10.630.10">
    <property type="entry name" value="Cytochrome P450"/>
    <property type="match status" value="1"/>
</dbReference>
<evidence type="ECO:0008006" key="17">
    <source>
        <dbReference type="Google" id="ProtNLM"/>
    </source>
</evidence>
<dbReference type="GO" id="GO:0005506">
    <property type="term" value="F:iron ion binding"/>
    <property type="evidence" value="ECO:0007669"/>
    <property type="project" value="InterPro"/>
</dbReference>
<reference evidence="16" key="1">
    <citation type="journal article" date="2014" name="Proc. Natl. Acad. Sci. U.S.A.">
        <title>Extensive sampling of basidiomycete genomes demonstrates inadequacy of the white-rot/brown-rot paradigm for wood decay fungi.</title>
        <authorList>
            <person name="Riley R."/>
            <person name="Salamov A.A."/>
            <person name="Brown D.W."/>
            <person name="Nagy L.G."/>
            <person name="Floudas D."/>
            <person name="Held B.W."/>
            <person name="Levasseur A."/>
            <person name="Lombard V."/>
            <person name="Morin E."/>
            <person name="Otillar R."/>
            <person name="Lindquist E.A."/>
            <person name="Sun H."/>
            <person name="LaButti K.M."/>
            <person name="Schmutz J."/>
            <person name="Jabbour D."/>
            <person name="Luo H."/>
            <person name="Baker S.E."/>
            <person name="Pisabarro A.G."/>
            <person name="Walton J.D."/>
            <person name="Blanchette R.A."/>
            <person name="Henrissat B."/>
            <person name="Martin F."/>
            <person name="Cullen D."/>
            <person name="Hibbett D.S."/>
            <person name="Grigoriev I.V."/>
        </authorList>
    </citation>
    <scope>NUCLEOTIDE SEQUENCE [LARGE SCALE GENOMIC DNA]</scope>
    <source>
        <strain evidence="16">PC15</strain>
    </source>
</reference>
<dbReference type="InterPro" id="IPR002401">
    <property type="entry name" value="Cyt_P450_E_grp-I"/>
</dbReference>
<dbReference type="PANTHER" id="PTHR24305:SF166">
    <property type="entry name" value="CYTOCHROME P450 12A4, MITOCHONDRIAL-RELATED"/>
    <property type="match status" value="1"/>
</dbReference>
<proteinExistence type="inferred from homology"/>
<dbReference type="InterPro" id="IPR036396">
    <property type="entry name" value="Cyt_P450_sf"/>
</dbReference>
<name>A0A067NPZ9_PLEO1</name>
<evidence type="ECO:0000256" key="3">
    <source>
        <dbReference type="ARBA" id="ARBA00004721"/>
    </source>
</evidence>
<dbReference type="GO" id="GO:0020037">
    <property type="term" value="F:heme binding"/>
    <property type="evidence" value="ECO:0007669"/>
    <property type="project" value="InterPro"/>
</dbReference>
<dbReference type="SUPFAM" id="SSF48264">
    <property type="entry name" value="Cytochrome P450"/>
    <property type="match status" value="1"/>
</dbReference>
<evidence type="ECO:0000256" key="13">
    <source>
        <dbReference type="PIRSR" id="PIRSR602401-1"/>
    </source>
</evidence>
<evidence type="ECO:0000313" key="15">
    <source>
        <dbReference type="EMBL" id="KDQ25696.1"/>
    </source>
</evidence>
<keyword evidence="9 14" id="KW-0560">Oxidoreductase</keyword>
<comment type="similarity">
    <text evidence="4 14">Belongs to the cytochrome P450 family.</text>
</comment>
<keyword evidence="11 14" id="KW-0503">Monooxygenase</keyword>
<organism evidence="15 16">
    <name type="scientific">Pleurotus ostreatus (strain PC15)</name>
    <name type="common">Oyster mushroom</name>
    <dbReference type="NCBI Taxonomy" id="1137138"/>
    <lineage>
        <taxon>Eukaryota</taxon>
        <taxon>Fungi</taxon>
        <taxon>Dikarya</taxon>
        <taxon>Basidiomycota</taxon>
        <taxon>Agaricomycotina</taxon>
        <taxon>Agaricomycetes</taxon>
        <taxon>Agaricomycetidae</taxon>
        <taxon>Agaricales</taxon>
        <taxon>Pleurotineae</taxon>
        <taxon>Pleurotaceae</taxon>
        <taxon>Pleurotus</taxon>
    </lineage>
</organism>
<dbReference type="AlphaFoldDB" id="A0A067NPZ9"/>
<keyword evidence="12" id="KW-0472">Membrane</keyword>
<dbReference type="InterPro" id="IPR001128">
    <property type="entry name" value="Cyt_P450"/>
</dbReference>
<gene>
    <name evidence="15" type="ORF">PLEOSDRAFT_1045100</name>
</gene>
<dbReference type="Pfam" id="PF00067">
    <property type="entry name" value="p450"/>
    <property type="match status" value="1"/>
</dbReference>
<comment type="pathway">
    <text evidence="3">Secondary metabolite biosynthesis; terpenoid biosynthesis.</text>
</comment>
<dbReference type="GO" id="GO:0016020">
    <property type="term" value="C:membrane"/>
    <property type="evidence" value="ECO:0007669"/>
    <property type="project" value="UniProtKB-SubCell"/>
</dbReference>
<dbReference type="Proteomes" id="UP000027073">
    <property type="component" value="Unassembled WGS sequence"/>
</dbReference>
<dbReference type="PRINTS" id="PR00463">
    <property type="entry name" value="EP450I"/>
</dbReference>
<keyword evidence="5 13" id="KW-0349">Heme</keyword>
<dbReference type="PRINTS" id="PR00385">
    <property type="entry name" value="P450"/>
</dbReference>
<dbReference type="VEuPathDB" id="FungiDB:PLEOSDRAFT_1045100"/>
<comment type="cofactor">
    <cofactor evidence="1 13">
        <name>heme</name>
        <dbReference type="ChEBI" id="CHEBI:30413"/>
    </cofactor>
</comment>
<keyword evidence="7 13" id="KW-0479">Metal-binding</keyword>
<protein>
    <recommendedName>
        <fullName evidence="17">Cytochrome P450</fullName>
    </recommendedName>
</protein>